<evidence type="ECO:0000259" key="1">
    <source>
        <dbReference type="Pfam" id="PF09722"/>
    </source>
</evidence>
<keyword evidence="4" id="KW-1185">Reference proteome</keyword>
<feature type="domain" description="Antitoxin Xre-like helix-turn-helix" evidence="2">
    <location>
        <begin position="30"/>
        <end position="88"/>
    </location>
</feature>
<reference evidence="3 4" key="1">
    <citation type="submission" date="2019-12" db="EMBL/GenBank/DDBJ databases">
        <title>Comparative genomics gives insights into the taxonomy of the Azoarcus-Aromatoleum group and reveals separate origins of nif in the plant-associated Azoarcus and non-plant-associated Aromatoleum sub-groups.</title>
        <authorList>
            <person name="Lafos M."/>
            <person name="Maluk M."/>
            <person name="Batista M."/>
            <person name="Junghare M."/>
            <person name="Carmona M."/>
            <person name="Faoro H."/>
            <person name="Cruz L.M."/>
            <person name="Battistoni F."/>
            <person name="De Souza E."/>
            <person name="Pedrosa F."/>
            <person name="Chen W.-M."/>
            <person name="Poole P.S."/>
            <person name="Dixon R.A."/>
            <person name="James E.K."/>
        </authorList>
    </citation>
    <scope>NUCLEOTIDE SEQUENCE [LARGE SCALE GENOMIC DNA]</scope>
    <source>
        <strain evidence="3 4">PbN1</strain>
    </source>
</reference>
<dbReference type="EMBL" id="WTVP01000097">
    <property type="protein sequence ID" value="NMG17648.1"/>
    <property type="molecule type" value="Genomic_DNA"/>
</dbReference>
<name>A0ABX1P0M8_9RHOO</name>
<evidence type="ECO:0000259" key="2">
    <source>
        <dbReference type="Pfam" id="PF20432"/>
    </source>
</evidence>
<sequence length="145" mass="16499">MTQTLSLQDRLSDKLSGVLGMDSAADELTLARTDRKRLGAMLLRTLSGERVLEPADVYRVIPRRTWVRRKGEGTLTPAEFDSLYRLVRLRLLADLVFDDRQRAHDWLHTPKTRLGGVAPMDFAADSLGFEAVENWLHEIDQGYFA</sequence>
<evidence type="ECO:0000313" key="3">
    <source>
        <dbReference type="EMBL" id="NMG17648.1"/>
    </source>
</evidence>
<dbReference type="Pfam" id="PF20432">
    <property type="entry name" value="Xre-like-HTH"/>
    <property type="match status" value="1"/>
</dbReference>
<dbReference type="InterPro" id="IPR024467">
    <property type="entry name" value="Xre/MbcA/ParS-like_toxin-bd"/>
</dbReference>
<dbReference type="InterPro" id="IPR046847">
    <property type="entry name" value="Xre-like_HTH"/>
</dbReference>
<evidence type="ECO:0000313" key="4">
    <source>
        <dbReference type="Proteomes" id="UP000633943"/>
    </source>
</evidence>
<dbReference type="Proteomes" id="UP000633943">
    <property type="component" value="Unassembled WGS sequence"/>
</dbReference>
<proteinExistence type="predicted"/>
<protein>
    <submittedName>
        <fullName evidence="3">DUF2384 domain-containing protein</fullName>
    </submittedName>
</protein>
<accession>A0ABX1P0M8</accession>
<feature type="domain" description="Antitoxin Xre/MbcA/ParS-like toxin-binding" evidence="1">
    <location>
        <begin position="93"/>
        <end position="142"/>
    </location>
</feature>
<dbReference type="Pfam" id="PF09722">
    <property type="entry name" value="Xre_MbcA_ParS_C"/>
    <property type="match status" value="1"/>
</dbReference>
<comment type="caution">
    <text evidence="3">The sequence shown here is derived from an EMBL/GenBank/DDBJ whole genome shotgun (WGS) entry which is preliminary data.</text>
</comment>
<dbReference type="RefSeq" id="WP_169117971.1">
    <property type="nucleotide sequence ID" value="NZ_CP059467.1"/>
</dbReference>
<gene>
    <name evidence="3" type="ORF">GPA24_19355</name>
</gene>
<organism evidence="3 4">
    <name type="scientific">Aromatoleum bremense</name>
    <dbReference type="NCBI Taxonomy" id="76115"/>
    <lineage>
        <taxon>Bacteria</taxon>
        <taxon>Pseudomonadati</taxon>
        <taxon>Pseudomonadota</taxon>
        <taxon>Betaproteobacteria</taxon>
        <taxon>Rhodocyclales</taxon>
        <taxon>Rhodocyclaceae</taxon>
        <taxon>Aromatoleum</taxon>
    </lineage>
</organism>